<proteinExistence type="predicted"/>
<reference evidence="2 3" key="1">
    <citation type="submission" date="2019-01" db="EMBL/GenBank/DDBJ databases">
        <title>Coherence of Microcystis species and biogeography revealed through population genomics.</title>
        <authorList>
            <person name="Perez-Carrascal O.M."/>
            <person name="Terrat Y."/>
            <person name="Giani A."/>
            <person name="Fortin N."/>
            <person name="Tromas N."/>
            <person name="Shapiro B.J."/>
        </authorList>
    </citation>
    <scope>NUCLEOTIDE SEQUENCE [LARGE SCALE GENOMIC DNA]</scope>
    <source>
        <strain evidence="2">Mv_BB_P_19951000_S68D</strain>
    </source>
</reference>
<dbReference type="SUPFAM" id="SSF57997">
    <property type="entry name" value="Tropomyosin"/>
    <property type="match status" value="1"/>
</dbReference>
<organism evidence="2 3">
    <name type="scientific">Microcystis viridis Mv_BB_P_19951000_S68D</name>
    <dbReference type="NCBI Taxonomy" id="2486270"/>
    <lineage>
        <taxon>Bacteria</taxon>
        <taxon>Bacillati</taxon>
        <taxon>Cyanobacteriota</taxon>
        <taxon>Cyanophyceae</taxon>
        <taxon>Oscillatoriophycideae</taxon>
        <taxon>Chroococcales</taxon>
        <taxon>Microcystaceae</taxon>
        <taxon>Microcystis</taxon>
    </lineage>
</organism>
<feature type="transmembrane region" description="Helical" evidence="1">
    <location>
        <begin position="130"/>
        <end position="150"/>
    </location>
</feature>
<keyword evidence="1" id="KW-0472">Membrane</keyword>
<keyword evidence="1" id="KW-1133">Transmembrane helix</keyword>
<dbReference type="Gene3D" id="3.90.20.10">
    <property type="match status" value="1"/>
</dbReference>
<dbReference type="Proteomes" id="UP000320674">
    <property type="component" value="Unassembled WGS sequence"/>
</dbReference>
<dbReference type="AlphaFoldDB" id="A0A552HK26"/>
<sequence length="153" mass="17398">MSNETVTYSLESVLTRIESKIDSLGKRMDEKIDSLEKRMGERFDKVDERFEKVDERFDKVDERFDKVDDRLTKVEIGQAELKAELKGDIKVLDEKIEGLKGELKGDIKVLDEKIEGLTVRVAYQEFTNRGILIALVVAVLGGAAKLFGFFPNP</sequence>
<protein>
    <submittedName>
        <fullName evidence="2">DUF4164 family protein</fullName>
    </submittedName>
</protein>
<evidence type="ECO:0000256" key="1">
    <source>
        <dbReference type="SAM" id="Phobius"/>
    </source>
</evidence>
<evidence type="ECO:0000313" key="3">
    <source>
        <dbReference type="Proteomes" id="UP000320674"/>
    </source>
</evidence>
<dbReference type="EMBL" id="SFAZ01000213">
    <property type="protein sequence ID" value="TRU71601.1"/>
    <property type="molecule type" value="Genomic_DNA"/>
</dbReference>
<keyword evidence="1" id="KW-0812">Transmembrane</keyword>
<comment type="caution">
    <text evidence="2">The sequence shown here is derived from an EMBL/GenBank/DDBJ whole genome shotgun (WGS) entry which is preliminary data.</text>
</comment>
<evidence type="ECO:0000313" key="2">
    <source>
        <dbReference type="EMBL" id="TRU71601.1"/>
    </source>
</evidence>
<accession>A0A552HK26</accession>
<gene>
    <name evidence="2" type="ORF">EWV77_15025</name>
</gene>
<name>A0A552HK26_MICVR</name>